<reference evidence="1 2" key="1">
    <citation type="submission" date="2020-05" db="EMBL/GenBank/DDBJ databases">
        <title>Identification and distribution of gene clusters putatively required for synthesis of sphingolipid metabolism inhibitors in phylogenetically diverse species of the filamentous fungus Fusarium.</title>
        <authorList>
            <person name="Kim H.-S."/>
            <person name="Busman M."/>
            <person name="Brown D.W."/>
            <person name="Divon H."/>
            <person name="Uhlig S."/>
            <person name="Proctor R.H."/>
        </authorList>
    </citation>
    <scope>NUCLEOTIDE SEQUENCE [LARGE SCALE GENOMIC DNA]</scope>
    <source>
        <strain evidence="1 2">NRRL 25211</strain>
    </source>
</reference>
<sequence length="360" mass="41391">MKSLSYDIDPGGDIELILRKPNKQEIVPYDRERSRDWDPAGPDSTNPRCLGRYKVFSELSPGDEGKNLETEVCMRVSSQHLKLASHTFRAMLQGPWAEAVLSPQPIRQISTEGWDAFALAIVLDCIHGRHFEVPTKITPGLLTRISTIVDYYQCREAVQVHYRTWTDSSVCRLADEEEHEVQLNVMWLFISWVFHDERRFRKMSGMFLRCSLGMSQFETNELPVTGILGKLDGIRQTLFKKISEALDSLQEELTDEGGCSEERDPSCSAILLGILMRERHWLTFDYGHLVPPFDECTLNAILKYIKEMELPMPQHHGHKKLKPDTYRGKFPPCTVQGRLMPVLEEIEETMYGVRLANFKS</sequence>
<dbReference type="Proteomes" id="UP000544095">
    <property type="component" value="Unassembled WGS sequence"/>
</dbReference>
<evidence type="ECO:0000313" key="2">
    <source>
        <dbReference type="Proteomes" id="UP000544095"/>
    </source>
</evidence>
<accession>A0A8H5PJR9</accession>
<gene>
    <name evidence="1" type="ORF">FPANT_3856</name>
</gene>
<comment type="caution">
    <text evidence="1">The sequence shown here is derived from an EMBL/GenBank/DDBJ whole genome shotgun (WGS) entry which is preliminary data.</text>
</comment>
<protein>
    <recommendedName>
        <fullName evidence="3">BTB domain-containing protein</fullName>
    </recommendedName>
</protein>
<keyword evidence="2" id="KW-1185">Reference proteome</keyword>
<dbReference type="EMBL" id="JAAOAR010000175">
    <property type="protein sequence ID" value="KAF5598092.1"/>
    <property type="molecule type" value="Genomic_DNA"/>
</dbReference>
<evidence type="ECO:0008006" key="3">
    <source>
        <dbReference type="Google" id="ProtNLM"/>
    </source>
</evidence>
<name>A0A8H5PJR9_9HYPO</name>
<evidence type="ECO:0000313" key="1">
    <source>
        <dbReference type="EMBL" id="KAF5598092.1"/>
    </source>
</evidence>
<dbReference type="AlphaFoldDB" id="A0A8H5PJR9"/>
<proteinExistence type="predicted"/>
<organism evidence="1 2">
    <name type="scientific">Fusarium pseudoanthophilum</name>
    <dbReference type="NCBI Taxonomy" id="48495"/>
    <lineage>
        <taxon>Eukaryota</taxon>
        <taxon>Fungi</taxon>
        <taxon>Dikarya</taxon>
        <taxon>Ascomycota</taxon>
        <taxon>Pezizomycotina</taxon>
        <taxon>Sordariomycetes</taxon>
        <taxon>Hypocreomycetidae</taxon>
        <taxon>Hypocreales</taxon>
        <taxon>Nectriaceae</taxon>
        <taxon>Fusarium</taxon>
        <taxon>Fusarium fujikuroi species complex</taxon>
    </lineage>
</organism>